<dbReference type="Pfam" id="PF09660">
    <property type="entry name" value="DUF2397"/>
    <property type="match status" value="1"/>
</dbReference>
<evidence type="ECO:0000256" key="1">
    <source>
        <dbReference type="SAM" id="Coils"/>
    </source>
</evidence>
<protein>
    <submittedName>
        <fullName evidence="2">TIGR02677 family protein</fullName>
    </submittedName>
</protein>
<dbReference type="EMBL" id="JBHSGS010000034">
    <property type="protein sequence ID" value="MFC4719322.1"/>
    <property type="molecule type" value="Genomic_DNA"/>
</dbReference>
<comment type="caution">
    <text evidence="2">The sequence shown here is derived from an EMBL/GenBank/DDBJ whole genome shotgun (WGS) entry which is preliminary data.</text>
</comment>
<keyword evidence="3" id="KW-1185">Reference proteome</keyword>
<name>A0ABV9MTN7_9ENTE</name>
<dbReference type="RefSeq" id="WP_204654654.1">
    <property type="nucleotide sequence ID" value="NZ_JAFBFD010000034.1"/>
</dbReference>
<evidence type="ECO:0000313" key="3">
    <source>
        <dbReference type="Proteomes" id="UP001595969"/>
    </source>
</evidence>
<proteinExistence type="predicted"/>
<accession>A0ABV9MTN7</accession>
<keyword evidence="1" id="KW-0175">Coiled coil</keyword>
<organism evidence="2 3">
    <name type="scientific">Enterococcus lemanii</name>
    <dbReference type="NCBI Taxonomy" id="1159752"/>
    <lineage>
        <taxon>Bacteria</taxon>
        <taxon>Bacillati</taxon>
        <taxon>Bacillota</taxon>
        <taxon>Bacilli</taxon>
        <taxon>Lactobacillales</taxon>
        <taxon>Enterococcaceae</taxon>
        <taxon>Enterococcus</taxon>
    </lineage>
</organism>
<sequence length="494" mass="58518">MEKVWATNYLVVENVQRYRLIMRYFYKRHRQMQGTLYRPDVLEMMRQEYSPAYTEIEVDQDLENLVTWGNLQKQQEMIRPKSIEEYRNKNLRYQITEAGILVEEMVYQLTNQKHAARGALDEKGVRKLLQLLQDLVKEEADIVDLWPQVREEFRKVGEDTANYIGYITSPEVDSQMKTEQFLVYKDQFVNYLRDFISALQSLYHQFLVVIEKMDSLNIEKLIDGMYQKELEIPMMDHIAREEVEEQVLGQLQALKIWFKGREGRPSEYTNLMMQTDQMITKITGLIYYFGQEIHQYQSRKKDYIHLAKWFAQAESLEDAQKMYSGIFGLERTRHYYVSEGSDATSMRDNSWQLKPGTLFMRKRGKNARIERKAKSFVLNMAEQQKQLAQYRQEITAHRQQIEQYFHEGTVDFSKIKQLDAASRKVFLKWISQAVATHVPKGVTSQTKQQITQKIVTELDFEVEVHVDLNTRVQVACEDGIIEMPQVVIERRGNE</sequence>
<dbReference type="InterPro" id="IPR013493">
    <property type="entry name" value="CHP02677"/>
</dbReference>
<reference evidence="3" key="1">
    <citation type="journal article" date="2019" name="Int. J. Syst. Evol. Microbiol.">
        <title>The Global Catalogue of Microorganisms (GCM) 10K type strain sequencing project: providing services to taxonomists for standard genome sequencing and annotation.</title>
        <authorList>
            <consortium name="The Broad Institute Genomics Platform"/>
            <consortium name="The Broad Institute Genome Sequencing Center for Infectious Disease"/>
            <person name="Wu L."/>
            <person name="Ma J."/>
        </authorList>
    </citation>
    <scope>NUCLEOTIDE SEQUENCE [LARGE SCALE GENOMIC DNA]</scope>
    <source>
        <strain evidence="3">CGMCC 1.19032</strain>
    </source>
</reference>
<feature type="coiled-coil region" evidence="1">
    <location>
        <begin position="373"/>
        <end position="407"/>
    </location>
</feature>
<evidence type="ECO:0000313" key="2">
    <source>
        <dbReference type="EMBL" id="MFC4719322.1"/>
    </source>
</evidence>
<dbReference type="Proteomes" id="UP001595969">
    <property type="component" value="Unassembled WGS sequence"/>
</dbReference>
<dbReference type="NCBIfam" id="TIGR02677">
    <property type="entry name" value="TIGR02677 family protein"/>
    <property type="match status" value="1"/>
</dbReference>
<gene>
    <name evidence="2" type="ORF">ACFO5I_06220</name>
</gene>